<dbReference type="InterPro" id="IPR040234">
    <property type="entry name" value="QC/QCL"/>
</dbReference>
<dbReference type="GO" id="GO:0005576">
    <property type="term" value="C:extracellular region"/>
    <property type="evidence" value="ECO:0007669"/>
    <property type="project" value="UniProtKB-SubCell"/>
</dbReference>
<dbReference type="InterPro" id="IPR037457">
    <property type="entry name" value="M28_QC"/>
</dbReference>
<keyword evidence="6" id="KW-0964">Secreted</keyword>
<evidence type="ECO:0000313" key="15">
    <source>
        <dbReference type="Proteomes" id="UP000494165"/>
    </source>
</evidence>
<evidence type="ECO:0000256" key="9">
    <source>
        <dbReference type="ARBA" id="ARBA00022833"/>
    </source>
</evidence>
<feature type="domain" description="Peptidase M28" evidence="13">
    <location>
        <begin position="133"/>
        <end position="364"/>
    </location>
</feature>
<evidence type="ECO:0000256" key="12">
    <source>
        <dbReference type="ARBA" id="ARBA00057903"/>
    </source>
</evidence>
<organism evidence="14 15">
    <name type="scientific">Cloeon dipterum</name>
    <dbReference type="NCBI Taxonomy" id="197152"/>
    <lineage>
        <taxon>Eukaryota</taxon>
        <taxon>Metazoa</taxon>
        <taxon>Ecdysozoa</taxon>
        <taxon>Arthropoda</taxon>
        <taxon>Hexapoda</taxon>
        <taxon>Insecta</taxon>
        <taxon>Pterygota</taxon>
        <taxon>Palaeoptera</taxon>
        <taxon>Ephemeroptera</taxon>
        <taxon>Pisciforma</taxon>
        <taxon>Baetidae</taxon>
        <taxon>Cloeon</taxon>
    </lineage>
</organism>
<accession>A0A8S1DZ41</accession>
<evidence type="ECO:0000256" key="8">
    <source>
        <dbReference type="ARBA" id="ARBA00022723"/>
    </source>
</evidence>
<dbReference type="OrthoDB" id="3907302at2759"/>
<sequence>MIDLADASSYSSNLASLNPASRRRPKMKTIYGVLFISSCLLGQSAGAINLKQARQNHEGTPMADEQIKKISDMENNANFKALLDPIMVPRVVGTENHEKVKKYLMDTMQNLGWQVEEDAFSANTPIGRLKFGNVVARLNPQADRFLTLACHYDSKYTREGSFVGATDSAVPCAMMLHLAAALDQYLKKNAAAQSDVSLKFIFFDGEEAFNVWGPNDSIYGAKNLARKLQRMAYPPNNREGTTHLDRMDMLLLLDLIGVEFPSFYNYFKDTDRWYKRLVNAEDKLAKMRLLDQYRYGFDGYPKHRYFNSQSVYAGIEDDHIPFLKRGVPVLHLIPSPFPSVWHKNGDDYSALDFDTIANLNKILRIFVAEYLSLAV</sequence>
<evidence type="ECO:0000256" key="7">
    <source>
        <dbReference type="ARBA" id="ARBA00022679"/>
    </source>
</evidence>
<evidence type="ECO:0000256" key="10">
    <source>
        <dbReference type="ARBA" id="ARBA00023157"/>
    </source>
</evidence>
<comment type="catalytic activity">
    <reaction evidence="1">
        <text>N-terminal L-glutaminyl-[peptide] = N-terminal 5-oxo-L-prolyl-[peptide] + NH4(+)</text>
        <dbReference type="Rhea" id="RHEA:23652"/>
        <dbReference type="Rhea" id="RHEA-COMP:11736"/>
        <dbReference type="Rhea" id="RHEA-COMP:11846"/>
        <dbReference type="ChEBI" id="CHEBI:28938"/>
        <dbReference type="ChEBI" id="CHEBI:64722"/>
        <dbReference type="ChEBI" id="CHEBI:87215"/>
        <dbReference type="EC" id="2.3.2.5"/>
    </reaction>
</comment>
<dbReference type="PANTHER" id="PTHR12283">
    <property type="entry name" value="GLUTAMINYL-PEPTIDE CYCLOTRANSFERASE"/>
    <property type="match status" value="1"/>
</dbReference>
<keyword evidence="11" id="KW-0012">Acyltransferase</keyword>
<dbReference type="SUPFAM" id="SSF53187">
    <property type="entry name" value="Zn-dependent exopeptidases"/>
    <property type="match status" value="1"/>
</dbReference>
<comment type="function">
    <text evidence="12">Acts as a glutaminyl-peptide cyclotransferase. Responsible for the biosynthesis of pyroglutamyl peptides. Might be more efficient in the conversion of tri and tetrapeptides in vitro. Might have a relative preference for substrates containing hydrophobic amino acids in vitro.</text>
</comment>
<keyword evidence="7" id="KW-0808">Transferase</keyword>
<comment type="subcellular location">
    <subcellularLocation>
        <location evidence="2">Secreted</location>
    </subcellularLocation>
</comment>
<dbReference type="PANTHER" id="PTHR12283:SF6">
    <property type="entry name" value="GLUTAMINYL-PEPTIDE CYCLOTRANSFERASE-RELATED"/>
    <property type="match status" value="1"/>
</dbReference>
<dbReference type="Pfam" id="PF04389">
    <property type="entry name" value="Peptidase_M28"/>
    <property type="match status" value="1"/>
</dbReference>
<dbReference type="CDD" id="cd03880">
    <property type="entry name" value="M28_QC_like"/>
    <property type="match status" value="1"/>
</dbReference>
<evidence type="ECO:0000256" key="2">
    <source>
        <dbReference type="ARBA" id="ARBA00004613"/>
    </source>
</evidence>
<evidence type="ECO:0000256" key="6">
    <source>
        <dbReference type="ARBA" id="ARBA00022525"/>
    </source>
</evidence>
<gene>
    <name evidence="14" type="ORF">CLODIP_2_CD16070</name>
</gene>
<keyword evidence="15" id="KW-1185">Reference proteome</keyword>
<name>A0A8S1DZ41_9INSE</name>
<dbReference type="AlphaFoldDB" id="A0A8S1DZ41"/>
<evidence type="ECO:0000256" key="11">
    <source>
        <dbReference type="ARBA" id="ARBA00023315"/>
    </source>
</evidence>
<comment type="caution">
    <text evidence="14">The sequence shown here is derived from an EMBL/GenBank/DDBJ whole genome shotgun (WGS) entry which is preliminary data.</text>
</comment>
<dbReference type="EMBL" id="CADEPI010000434">
    <property type="protein sequence ID" value="CAB3385813.1"/>
    <property type="molecule type" value="Genomic_DNA"/>
</dbReference>
<reference evidence="14 15" key="1">
    <citation type="submission" date="2020-04" db="EMBL/GenBank/DDBJ databases">
        <authorList>
            <person name="Alioto T."/>
            <person name="Alioto T."/>
            <person name="Gomez Garrido J."/>
        </authorList>
    </citation>
    <scope>NUCLEOTIDE SEQUENCE [LARGE SCALE GENOMIC DNA]</scope>
</reference>
<evidence type="ECO:0000256" key="5">
    <source>
        <dbReference type="ARBA" id="ARBA00016861"/>
    </source>
</evidence>
<evidence type="ECO:0000256" key="1">
    <source>
        <dbReference type="ARBA" id="ARBA00000001"/>
    </source>
</evidence>
<protein>
    <recommendedName>
        <fullName evidence="5">Glutaminyl-peptide cyclotransferase</fullName>
        <ecNumber evidence="4">2.3.2.5</ecNumber>
    </recommendedName>
</protein>
<dbReference type="FunFam" id="3.40.630.10:FF:000029">
    <property type="entry name" value="Glutaminyl-peptide cyclotransferase"/>
    <property type="match status" value="1"/>
</dbReference>
<dbReference type="EC" id="2.3.2.5" evidence="4"/>
<keyword evidence="8" id="KW-0479">Metal-binding</keyword>
<dbReference type="InterPro" id="IPR007484">
    <property type="entry name" value="Peptidase_M28"/>
</dbReference>
<dbReference type="GO" id="GO:0008270">
    <property type="term" value="F:zinc ion binding"/>
    <property type="evidence" value="ECO:0007669"/>
    <property type="project" value="TreeGrafter"/>
</dbReference>
<evidence type="ECO:0000256" key="3">
    <source>
        <dbReference type="ARBA" id="ARBA00006014"/>
    </source>
</evidence>
<evidence type="ECO:0000256" key="4">
    <source>
        <dbReference type="ARBA" id="ARBA00012012"/>
    </source>
</evidence>
<comment type="similarity">
    <text evidence="3">Belongs to the glutaminyl-peptide cyclotransferase family.</text>
</comment>
<evidence type="ECO:0000313" key="14">
    <source>
        <dbReference type="EMBL" id="CAB3385813.1"/>
    </source>
</evidence>
<proteinExistence type="inferred from homology"/>
<dbReference type="Gene3D" id="3.40.630.10">
    <property type="entry name" value="Zn peptidases"/>
    <property type="match status" value="1"/>
</dbReference>
<dbReference type="Proteomes" id="UP000494165">
    <property type="component" value="Unassembled WGS sequence"/>
</dbReference>
<keyword evidence="10" id="KW-1015">Disulfide bond</keyword>
<dbReference type="GO" id="GO:0016603">
    <property type="term" value="F:glutaminyl-peptide cyclotransferase activity"/>
    <property type="evidence" value="ECO:0007669"/>
    <property type="project" value="UniProtKB-EC"/>
</dbReference>
<keyword evidence="9" id="KW-0862">Zinc</keyword>
<evidence type="ECO:0000259" key="13">
    <source>
        <dbReference type="Pfam" id="PF04389"/>
    </source>
</evidence>